<reference evidence="1" key="2">
    <citation type="submission" date="2025-08" db="UniProtKB">
        <authorList>
            <consortium name="Ensembl"/>
        </authorList>
    </citation>
    <scope>IDENTIFICATION</scope>
</reference>
<protein>
    <submittedName>
        <fullName evidence="1">Uncharacterized protein</fullName>
    </submittedName>
</protein>
<sequence length="181" mass="19733">GALGEGGWGGLSAYSVTPELTHPATFPSPAQTPGPAPAQARLKLLNLGPLTLTHFRNHCQGTAGFSAPRRLRGLEKARCFKLQHQPLLEGGPTAKLSPPGWREHPMGYKSALEGQVRVVVFFFFFFFFFEESRMGTAVTLALETDFPRAVLSQKLHCAGPSPENPLQRVFPFIVNPEPHGS</sequence>
<evidence type="ECO:0000313" key="1">
    <source>
        <dbReference type="Ensembl" id="ENSOARP00020000118.2"/>
    </source>
</evidence>
<reference evidence="1" key="1">
    <citation type="submission" date="2020-11" db="EMBL/GenBank/DDBJ databases">
        <authorList>
            <person name="Davenport K.M."/>
            <person name="Bickhart D.M."/>
            <person name="Smith T.P.L."/>
            <person name="Murdoch B.M."/>
            <person name="Rosen B.D."/>
        </authorList>
    </citation>
    <scope>NUCLEOTIDE SEQUENCE [LARGE SCALE GENOMIC DNA]</scope>
    <source>
        <strain evidence="1">OAR_USU_Benz2616</strain>
    </source>
</reference>
<name>A0AC11AJM2_SHEEP</name>
<accession>A0AC11AJM2</accession>
<organism evidence="1">
    <name type="scientific">Ovis aries</name>
    <name type="common">Sheep</name>
    <dbReference type="NCBI Taxonomy" id="9940"/>
    <lineage>
        <taxon>Eukaryota</taxon>
        <taxon>Metazoa</taxon>
        <taxon>Chordata</taxon>
        <taxon>Craniata</taxon>
        <taxon>Vertebrata</taxon>
        <taxon>Euteleostomi</taxon>
        <taxon>Mammalia</taxon>
        <taxon>Eutheria</taxon>
        <taxon>Laurasiatheria</taxon>
        <taxon>Artiodactyla</taxon>
        <taxon>Ruminantia</taxon>
        <taxon>Pecora</taxon>
        <taxon>Bovidae</taxon>
        <taxon>Caprinae</taxon>
        <taxon>Ovis</taxon>
    </lineage>
</organism>
<proteinExistence type="predicted"/>
<dbReference type="Ensembl" id="ENSOART00020000181.2">
    <property type="protein sequence ID" value="ENSOARP00020000118.2"/>
    <property type="gene ID" value="ENSOARG00020000154.2"/>
</dbReference>
<reference evidence="1" key="3">
    <citation type="submission" date="2025-09" db="UniProtKB">
        <authorList>
            <consortium name="Ensembl"/>
        </authorList>
    </citation>
    <scope>IDENTIFICATION</scope>
</reference>